<keyword evidence="2 5" id="KW-0808">Transferase</keyword>
<dbReference type="PANTHER" id="PTHR30307:SF0">
    <property type="entry name" value="S-ADENOSYLMETHIONINE:TRNA RIBOSYLTRANSFERASE-ISOMERASE"/>
    <property type="match status" value="1"/>
</dbReference>
<comment type="subunit">
    <text evidence="5">Monomer.</text>
</comment>
<name>A0ABT8L8X1_9BACT</name>
<sequence>MIKLPQIDLKDFFYTLPEEKIAQYPLEKREESKLLVYRKGKIQHSIFKDIQHHLPANSLLFFNDTRVIPARLFFQKSTGAVIEVFLLQPEAPAKDINQAMQTKSGCSWHCMVGNLKRWKEEQTLSQTVNYEGRTVQLQASIENREKKIINFSWDHPDMHFVDVIEAFGKIPLPPYIRRQADESDLPRYQTVYSDHAGAVAAPTAGLHFTGDLINQLGENGHLLDYLTLHVGAGTFQPIKEKNVLDHPMHQEQIGVSLENIKNLYDHDERVIAVGTTSMRTLESIYWFGVKLLKEKDRKFHISKLMAYEENENDLPSKKEALQAIISHMNEAKTETVYGETEIMIFPGYQFKICNGLITNYHMPGSTLMLLVAAFIGQDWRKVYQEALEKDYRFLSYGDSSLLLTI</sequence>
<comment type="catalytic activity">
    <reaction evidence="5">
        <text>7-aminomethyl-7-carbaguanosine(34) in tRNA + S-adenosyl-L-methionine = epoxyqueuosine(34) in tRNA + adenine + L-methionine + 2 H(+)</text>
        <dbReference type="Rhea" id="RHEA:32155"/>
        <dbReference type="Rhea" id="RHEA-COMP:10342"/>
        <dbReference type="Rhea" id="RHEA-COMP:18582"/>
        <dbReference type="ChEBI" id="CHEBI:15378"/>
        <dbReference type="ChEBI" id="CHEBI:16708"/>
        <dbReference type="ChEBI" id="CHEBI:57844"/>
        <dbReference type="ChEBI" id="CHEBI:59789"/>
        <dbReference type="ChEBI" id="CHEBI:82833"/>
        <dbReference type="ChEBI" id="CHEBI:194443"/>
        <dbReference type="EC" id="2.4.99.17"/>
    </reaction>
</comment>
<dbReference type="RefSeq" id="WP_346759547.1">
    <property type="nucleotide sequence ID" value="NZ_JAUJEB010000004.1"/>
</dbReference>
<comment type="pathway">
    <text evidence="5">tRNA modification; tRNA-queuosine biosynthesis.</text>
</comment>
<comment type="caution">
    <text evidence="6">The sequence shown here is derived from an EMBL/GenBank/DDBJ whole genome shotgun (WGS) entry which is preliminary data.</text>
</comment>
<dbReference type="HAMAP" id="MF_00113">
    <property type="entry name" value="QueA"/>
    <property type="match status" value="1"/>
</dbReference>
<dbReference type="EMBL" id="JAUJEB010000004">
    <property type="protein sequence ID" value="MDN5214212.1"/>
    <property type="molecule type" value="Genomic_DNA"/>
</dbReference>
<dbReference type="InterPro" id="IPR042118">
    <property type="entry name" value="QueA_dom1"/>
</dbReference>
<dbReference type="Gene3D" id="3.40.1780.10">
    <property type="entry name" value="QueA-like"/>
    <property type="match status" value="1"/>
</dbReference>
<evidence type="ECO:0000256" key="5">
    <source>
        <dbReference type="HAMAP-Rule" id="MF_00113"/>
    </source>
</evidence>
<evidence type="ECO:0000256" key="1">
    <source>
        <dbReference type="ARBA" id="ARBA00022490"/>
    </source>
</evidence>
<dbReference type="InterPro" id="IPR042119">
    <property type="entry name" value="QueA_dom2"/>
</dbReference>
<comment type="subcellular location">
    <subcellularLocation>
        <location evidence="5">Cytoplasm</location>
    </subcellularLocation>
</comment>
<dbReference type="InterPro" id="IPR036100">
    <property type="entry name" value="QueA_sf"/>
</dbReference>
<keyword evidence="1 5" id="KW-0963">Cytoplasm</keyword>
<dbReference type="SUPFAM" id="SSF111337">
    <property type="entry name" value="QueA-like"/>
    <property type="match status" value="1"/>
</dbReference>
<dbReference type="InterPro" id="IPR003699">
    <property type="entry name" value="QueA"/>
</dbReference>
<protein>
    <recommendedName>
        <fullName evidence="5">S-adenosylmethionine:tRNA ribosyltransferase-isomerase</fullName>
        <ecNumber evidence="5">2.4.99.17</ecNumber>
    </recommendedName>
    <alternativeName>
        <fullName evidence="5">Queuosine biosynthesis protein QueA</fullName>
    </alternativeName>
</protein>
<evidence type="ECO:0000256" key="3">
    <source>
        <dbReference type="ARBA" id="ARBA00022691"/>
    </source>
</evidence>
<proteinExistence type="inferred from homology"/>
<dbReference type="Pfam" id="PF02547">
    <property type="entry name" value="Queuosine_synth"/>
    <property type="match status" value="1"/>
</dbReference>
<dbReference type="Proteomes" id="UP001172083">
    <property type="component" value="Unassembled WGS sequence"/>
</dbReference>
<gene>
    <name evidence="5" type="primary">queA</name>
    <name evidence="6" type="ORF">QQ020_19195</name>
</gene>
<keyword evidence="7" id="KW-1185">Reference proteome</keyword>
<dbReference type="EC" id="2.4.99.17" evidence="5"/>
<keyword evidence="3 5" id="KW-0949">S-adenosyl-L-methionine</keyword>
<keyword evidence="4 5" id="KW-0671">Queuosine biosynthesis</keyword>
<comment type="function">
    <text evidence="5">Transfers and isomerizes the ribose moiety from AdoMet to the 7-aminomethyl group of 7-deazaguanine (preQ1-tRNA) to give epoxyqueuosine (oQ-tRNA).</text>
</comment>
<evidence type="ECO:0000313" key="7">
    <source>
        <dbReference type="Proteomes" id="UP001172083"/>
    </source>
</evidence>
<accession>A0ABT8L8X1</accession>
<dbReference type="PANTHER" id="PTHR30307">
    <property type="entry name" value="S-ADENOSYLMETHIONINE:TRNA RIBOSYLTRANSFERASE-ISOMERASE"/>
    <property type="match status" value="1"/>
</dbReference>
<dbReference type="Gene3D" id="2.40.10.240">
    <property type="entry name" value="QueA-like"/>
    <property type="match status" value="1"/>
</dbReference>
<evidence type="ECO:0000313" key="6">
    <source>
        <dbReference type="EMBL" id="MDN5214212.1"/>
    </source>
</evidence>
<evidence type="ECO:0000256" key="2">
    <source>
        <dbReference type="ARBA" id="ARBA00022679"/>
    </source>
</evidence>
<evidence type="ECO:0000256" key="4">
    <source>
        <dbReference type="ARBA" id="ARBA00022785"/>
    </source>
</evidence>
<organism evidence="6 7">
    <name type="scientific">Agaribacillus aureus</name>
    <dbReference type="NCBI Taxonomy" id="3051825"/>
    <lineage>
        <taxon>Bacteria</taxon>
        <taxon>Pseudomonadati</taxon>
        <taxon>Bacteroidota</taxon>
        <taxon>Cytophagia</taxon>
        <taxon>Cytophagales</taxon>
        <taxon>Splendidivirgaceae</taxon>
        <taxon>Agaribacillus</taxon>
    </lineage>
</organism>
<reference evidence="6" key="1">
    <citation type="submission" date="2023-06" db="EMBL/GenBank/DDBJ databases">
        <title>Genomic of Agaribacillus aureum.</title>
        <authorList>
            <person name="Wang G."/>
        </authorList>
    </citation>
    <scope>NUCLEOTIDE SEQUENCE</scope>
    <source>
        <strain evidence="6">BMA12</strain>
    </source>
</reference>
<comment type="similarity">
    <text evidence="5">Belongs to the QueA family.</text>
</comment>